<evidence type="ECO:0000313" key="1">
    <source>
        <dbReference type="EMBL" id="XDQ01291.1"/>
    </source>
</evidence>
<gene>
    <name evidence="1" type="ORF">AB5J58_14285</name>
</gene>
<accession>A0AB39M415</accession>
<reference evidence="1" key="1">
    <citation type="submission" date="2024-07" db="EMBL/GenBank/DDBJ databases">
        <authorList>
            <person name="Yu S.T."/>
        </authorList>
    </citation>
    <scope>NUCLEOTIDE SEQUENCE</scope>
    <source>
        <strain evidence="1">R08</strain>
    </source>
</reference>
<name>A0AB39M415_9ACTN</name>
<protein>
    <submittedName>
        <fullName evidence="1">Uncharacterized protein</fullName>
    </submittedName>
</protein>
<sequence length="200" mass="21853">MIVIDTSVSSAYQAVELAPYSNNVGISAAGHTSRGAFNVWGNSFPAEHLPESGAPVSVGGVPFRFPRVGVGDDNVRCDGQFIAVEEGRFDWLHLLTASERRAEDVVEMHFADGTVDPEWLRVSDFWAAPAWFGETTAFATPVMHYPHHVQRGVSAMLWSQRVPVTRRADLSGFRLPRNAAVHVFAATLQQTAVPEAGHDQ</sequence>
<dbReference type="AlphaFoldDB" id="A0AB39M415"/>
<organism evidence="1">
    <name type="scientific">Streptomyces sp. R08</name>
    <dbReference type="NCBI Taxonomy" id="3238624"/>
    <lineage>
        <taxon>Bacteria</taxon>
        <taxon>Bacillati</taxon>
        <taxon>Actinomycetota</taxon>
        <taxon>Actinomycetes</taxon>
        <taxon>Kitasatosporales</taxon>
        <taxon>Streptomycetaceae</taxon>
        <taxon>Streptomyces</taxon>
    </lineage>
</organism>
<proteinExistence type="predicted"/>
<dbReference type="RefSeq" id="WP_369187719.1">
    <property type="nucleotide sequence ID" value="NZ_CP163431.1"/>
</dbReference>
<dbReference type="EMBL" id="CP163431">
    <property type="protein sequence ID" value="XDQ01291.1"/>
    <property type="molecule type" value="Genomic_DNA"/>
</dbReference>